<reference evidence="1 2" key="1">
    <citation type="submission" date="2020-08" db="EMBL/GenBank/DDBJ databases">
        <title>Genomic Encyclopedia of Type Strains, Phase III (KMG-III): the genomes of soil and plant-associated and newly described type strains.</title>
        <authorList>
            <person name="Whitman W."/>
        </authorList>
    </citation>
    <scope>NUCLEOTIDE SEQUENCE [LARGE SCALE GENOMIC DNA]</scope>
    <source>
        <strain evidence="1 2">CECT 7744</strain>
    </source>
</reference>
<dbReference type="Proteomes" id="UP000518892">
    <property type="component" value="Unassembled WGS sequence"/>
</dbReference>
<evidence type="ECO:0000313" key="2">
    <source>
        <dbReference type="Proteomes" id="UP000518892"/>
    </source>
</evidence>
<dbReference type="RefSeq" id="WP_183384107.1">
    <property type="nucleotide sequence ID" value="NZ_JACHXR010000006.1"/>
</dbReference>
<keyword evidence="2" id="KW-1185">Reference proteome</keyword>
<dbReference type="EMBL" id="JACHXR010000006">
    <property type="protein sequence ID" value="MBB3231636.1"/>
    <property type="molecule type" value="Genomic_DNA"/>
</dbReference>
<proteinExistence type="predicted"/>
<dbReference type="AlphaFoldDB" id="A0A7W5EUI8"/>
<comment type="caution">
    <text evidence="1">The sequence shown here is derived from an EMBL/GenBank/DDBJ whole genome shotgun (WGS) entry which is preliminary data.</text>
</comment>
<name>A0A7W5EUI8_9GAMM</name>
<accession>A0A7W5EUI8</accession>
<gene>
    <name evidence="1" type="ORF">FHR97_002491</name>
</gene>
<evidence type="ECO:0000313" key="1">
    <source>
        <dbReference type="EMBL" id="MBB3231636.1"/>
    </source>
</evidence>
<sequence length="133" mass="14664">MAIDRPRLHYTCIFLHVSFRAIRQSVDEGPGGDASPCWLDTGSIRMLLGEMHRCRVEAASQADLCRALDGAISHVGLLLLQCPGGLDRGHCRRHLDAIITPLGHATRLAMPRPAPRGHWQGSARRLFRRLGLG</sequence>
<protein>
    <submittedName>
        <fullName evidence="1">Uncharacterized protein</fullName>
    </submittedName>
</protein>
<organism evidence="1 2">
    <name type="scientific">Halomonas stenophila</name>
    <dbReference type="NCBI Taxonomy" id="795312"/>
    <lineage>
        <taxon>Bacteria</taxon>
        <taxon>Pseudomonadati</taxon>
        <taxon>Pseudomonadota</taxon>
        <taxon>Gammaproteobacteria</taxon>
        <taxon>Oceanospirillales</taxon>
        <taxon>Halomonadaceae</taxon>
        <taxon>Halomonas</taxon>
    </lineage>
</organism>